<proteinExistence type="predicted"/>
<dbReference type="AlphaFoldDB" id="A0A7C5PQG0"/>
<accession>A0A7C5PQG0</accession>
<dbReference type="EMBL" id="DRUY01000134">
    <property type="protein sequence ID" value="HHI65694.1"/>
    <property type="molecule type" value="Genomic_DNA"/>
</dbReference>
<dbReference type="Gene3D" id="1.10.10.1100">
    <property type="entry name" value="BFD-like [2Fe-2S]-binding domain"/>
    <property type="match status" value="1"/>
</dbReference>
<gene>
    <name evidence="1" type="ORF">ENL70_04015</name>
</gene>
<organism evidence="1">
    <name type="scientific">Thermodesulfobium narugense</name>
    <dbReference type="NCBI Taxonomy" id="184064"/>
    <lineage>
        <taxon>Bacteria</taxon>
        <taxon>Pseudomonadati</taxon>
        <taxon>Thermodesulfobiota</taxon>
        <taxon>Thermodesulfobiia</taxon>
        <taxon>Thermodesulfobiales</taxon>
        <taxon>Thermodesulfobiaceae</taxon>
        <taxon>Thermodesulfobium</taxon>
    </lineage>
</organism>
<sequence>MSQIICYCFGFTDDEIKEDVIKHNGISKIQQFIVNKKKDGQCACHLNNPKGT</sequence>
<name>A0A7C5PQG0_9BACT</name>
<protein>
    <submittedName>
        <fullName evidence="1">BFD-like (2Fe-2S) protein</fullName>
    </submittedName>
</protein>
<reference evidence="1" key="1">
    <citation type="journal article" date="2020" name="mSystems">
        <title>Genome- and Community-Level Interaction Insights into Carbon Utilization and Element Cycling Functions of Hydrothermarchaeota in Hydrothermal Sediment.</title>
        <authorList>
            <person name="Zhou Z."/>
            <person name="Liu Y."/>
            <person name="Xu W."/>
            <person name="Pan J."/>
            <person name="Luo Z.H."/>
            <person name="Li M."/>
        </authorList>
    </citation>
    <scope>NUCLEOTIDE SEQUENCE [LARGE SCALE GENOMIC DNA]</scope>
    <source>
        <strain evidence="1">SpSt-1019</strain>
    </source>
</reference>
<evidence type="ECO:0000313" key="1">
    <source>
        <dbReference type="EMBL" id="HHI65694.1"/>
    </source>
</evidence>
<comment type="caution">
    <text evidence="1">The sequence shown here is derived from an EMBL/GenBank/DDBJ whole genome shotgun (WGS) entry which is preliminary data.</text>
</comment>
<dbReference type="InterPro" id="IPR041854">
    <property type="entry name" value="BFD-like_2Fe2S-bd_dom_sf"/>
</dbReference>